<dbReference type="AlphaFoldDB" id="A0A1D1ZRM0"/>
<dbReference type="Pfam" id="PF01063">
    <property type="entry name" value="Aminotran_4"/>
    <property type="match status" value="1"/>
</dbReference>
<comment type="cofactor">
    <cofactor evidence="1">
        <name>pyridoxal 5'-phosphate</name>
        <dbReference type="ChEBI" id="CHEBI:597326"/>
    </cofactor>
</comment>
<protein>
    <recommendedName>
        <fullName evidence="11">Branched-chain-amino-acid transaminase</fullName>
    </recommendedName>
</protein>
<keyword evidence="7" id="KW-0100">Branched-chain amino acid biosynthesis</keyword>
<dbReference type="InterPro" id="IPR043132">
    <property type="entry name" value="BCAT-like_C"/>
</dbReference>
<evidence type="ECO:0000256" key="9">
    <source>
        <dbReference type="SAM" id="MobiDB-lite"/>
    </source>
</evidence>
<dbReference type="PANTHER" id="PTHR11825:SF44">
    <property type="entry name" value="BRANCHED-CHAIN-AMINO-ACID AMINOTRANSFERASE"/>
    <property type="match status" value="1"/>
</dbReference>
<dbReference type="Gene3D" id="3.20.10.10">
    <property type="entry name" value="D-amino Acid Aminotransferase, subunit A, domain 2"/>
    <property type="match status" value="1"/>
</dbReference>
<evidence type="ECO:0000256" key="2">
    <source>
        <dbReference type="ARBA" id="ARBA00009320"/>
    </source>
</evidence>
<dbReference type="InterPro" id="IPR001544">
    <property type="entry name" value="Aminotrans_IV"/>
</dbReference>
<dbReference type="SUPFAM" id="SSF56752">
    <property type="entry name" value="D-aminoacid aminotransferase-like PLP-dependent enzymes"/>
    <property type="match status" value="1"/>
</dbReference>
<keyword evidence="6" id="KW-0663">Pyridoxal phosphate</keyword>
<proteinExistence type="inferred from homology"/>
<evidence type="ECO:0000256" key="6">
    <source>
        <dbReference type="ARBA" id="ARBA00022898"/>
    </source>
</evidence>
<dbReference type="PANTHER" id="PTHR11825">
    <property type="entry name" value="SUBGROUP IIII AMINOTRANSFERASE"/>
    <property type="match status" value="1"/>
</dbReference>
<organism evidence="10">
    <name type="scientific">Auxenochlorella protothecoides</name>
    <name type="common">Green microalga</name>
    <name type="synonym">Chlorella protothecoides</name>
    <dbReference type="NCBI Taxonomy" id="3075"/>
    <lineage>
        <taxon>Eukaryota</taxon>
        <taxon>Viridiplantae</taxon>
        <taxon>Chlorophyta</taxon>
        <taxon>core chlorophytes</taxon>
        <taxon>Trebouxiophyceae</taxon>
        <taxon>Chlorellales</taxon>
        <taxon>Chlorellaceae</taxon>
        <taxon>Auxenochlorella</taxon>
    </lineage>
</organism>
<evidence type="ECO:0000256" key="4">
    <source>
        <dbReference type="ARBA" id="ARBA00022605"/>
    </source>
</evidence>
<evidence type="ECO:0008006" key="11">
    <source>
        <dbReference type="Google" id="ProtNLM"/>
    </source>
</evidence>
<comment type="similarity">
    <text evidence="2">Belongs to the class-IV pyridoxal-phosphate-dependent aminotransferase family.</text>
</comment>
<evidence type="ECO:0000313" key="10">
    <source>
        <dbReference type="EMBL" id="JAT69608.1"/>
    </source>
</evidence>
<dbReference type="InterPro" id="IPR036038">
    <property type="entry name" value="Aminotransferase-like"/>
</dbReference>
<dbReference type="PIRSF" id="PIRSF006468">
    <property type="entry name" value="BCAT1"/>
    <property type="match status" value="1"/>
</dbReference>
<gene>
    <name evidence="10" type="ORF">g.12737</name>
</gene>
<dbReference type="InterPro" id="IPR005786">
    <property type="entry name" value="B_amino_transII"/>
</dbReference>
<evidence type="ECO:0000256" key="3">
    <source>
        <dbReference type="ARBA" id="ARBA00022576"/>
    </source>
</evidence>
<dbReference type="GO" id="GO:0009082">
    <property type="term" value="P:branched-chain amino acid biosynthetic process"/>
    <property type="evidence" value="ECO:0007669"/>
    <property type="project" value="UniProtKB-KW"/>
</dbReference>
<keyword evidence="4" id="KW-0028">Amino-acid biosynthesis</keyword>
<feature type="compositionally biased region" description="Low complexity" evidence="9">
    <location>
        <begin position="29"/>
        <end position="40"/>
    </location>
</feature>
<accession>A0A1D1ZRM0</accession>
<dbReference type="CDD" id="cd01557">
    <property type="entry name" value="BCAT_beta_family"/>
    <property type="match status" value="1"/>
</dbReference>
<keyword evidence="3" id="KW-0032">Aminotransferase</keyword>
<dbReference type="InterPro" id="IPR033939">
    <property type="entry name" value="BCAT_family"/>
</dbReference>
<evidence type="ECO:0000256" key="7">
    <source>
        <dbReference type="ARBA" id="ARBA00023304"/>
    </source>
</evidence>
<sequence length="410" mass="44099">MSVLAACRGVRLLPGGLRQISTATRRGTAAPEPVPAASPSLDDTASFRAADIRYELSAPNAKLNLADLKFGAVFTDHMFLTEHVAGRGWSTPTIGPFQTIAVHPAAPVLHYGLCCFEGMKAYAGTDGRARLFRPDMNMRRLARSAARLQLAPFDTQELLECLKELVRTDSAWLPTQDGYSMYIRPYAFSTSHTLGVSRSTRTTLGIIMSPVGPYFPSGLTPIPIFVDEVHRRAWPGGVGDSKVGGNYAPTILPQVEAAERHGTPQVVYTFAQPGQAPEEAVFEECGSMNVMFLLDKGSGHRELVTPPLHGTILPGVTRDSILALARAMPWVEVSERTISIGEVERAAAAGRLLEAFGCGTACIVQPISSFVRAGGQLMRAAGDGAFVARMHAALCDIQYGRVSHPWSVPI</sequence>
<dbReference type="GO" id="GO:0004084">
    <property type="term" value="F:branched-chain-amino-acid transaminase activity"/>
    <property type="evidence" value="ECO:0007669"/>
    <property type="project" value="InterPro"/>
</dbReference>
<dbReference type="Gene3D" id="3.30.470.10">
    <property type="match status" value="1"/>
</dbReference>
<dbReference type="NCBIfam" id="TIGR01123">
    <property type="entry name" value="ilvE_II"/>
    <property type="match status" value="1"/>
</dbReference>
<dbReference type="NCBIfam" id="NF009897">
    <property type="entry name" value="PRK13357.1"/>
    <property type="match status" value="1"/>
</dbReference>
<keyword evidence="5" id="KW-0808">Transferase</keyword>
<dbReference type="EMBL" id="GDKF01009014">
    <property type="protein sequence ID" value="JAT69608.1"/>
    <property type="molecule type" value="Transcribed_RNA"/>
</dbReference>
<dbReference type="GO" id="GO:0008652">
    <property type="term" value="P:amino acid biosynthetic process"/>
    <property type="evidence" value="ECO:0007669"/>
    <property type="project" value="UniProtKB-KW"/>
</dbReference>
<feature type="region of interest" description="Disordered" evidence="9">
    <location>
        <begin position="23"/>
        <end position="42"/>
    </location>
</feature>
<name>A0A1D1ZRM0_AUXPR</name>
<evidence type="ECO:0000256" key="1">
    <source>
        <dbReference type="ARBA" id="ARBA00001933"/>
    </source>
</evidence>
<evidence type="ECO:0000256" key="8">
    <source>
        <dbReference type="PIRSR" id="PIRSR006468-1"/>
    </source>
</evidence>
<reference evidence="10" key="1">
    <citation type="submission" date="2015-08" db="EMBL/GenBank/DDBJ databases">
        <authorList>
            <person name="Babu N.S."/>
            <person name="Beckwith C.J."/>
            <person name="Beseler K.G."/>
            <person name="Brison A."/>
            <person name="Carone J.V."/>
            <person name="Caskin T.P."/>
            <person name="Diamond M."/>
            <person name="Durham M.E."/>
            <person name="Foxe J.M."/>
            <person name="Go M."/>
            <person name="Henderson B.A."/>
            <person name="Jones I.B."/>
            <person name="McGettigan J.A."/>
            <person name="Micheletti S.J."/>
            <person name="Nasrallah M.E."/>
            <person name="Ortiz D."/>
            <person name="Piller C.R."/>
            <person name="Privatt S.R."/>
            <person name="Schneider S.L."/>
            <person name="Sharp S."/>
            <person name="Smith T.C."/>
            <person name="Stanton J.D."/>
            <person name="Ullery H.E."/>
            <person name="Wilson R.J."/>
            <person name="Serrano M.G."/>
            <person name="Buck G."/>
            <person name="Lee V."/>
            <person name="Wang Y."/>
            <person name="Carvalho R."/>
            <person name="Voegtly L."/>
            <person name="Shi R."/>
            <person name="Duckworth R."/>
            <person name="Johnson A."/>
            <person name="Loviza R."/>
            <person name="Walstead R."/>
            <person name="Shah Z."/>
            <person name="Kiflezghi M."/>
            <person name="Wade K."/>
            <person name="Ball S.L."/>
            <person name="Bradley K.W."/>
            <person name="Asai D.J."/>
            <person name="Bowman C.A."/>
            <person name="Russell D.A."/>
            <person name="Pope W.H."/>
            <person name="Jacobs-Sera D."/>
            <person name="Hendrix R.W."/>
            <person name="Hatfull G.F."/>
        </authorList>
    </citation>
    <scope>NUCLEOTIDE SEQUENCE</scope>
</reference>
<evidence type="ECO:0000256" key="5">
    <source>
        <dbReference type="ARBA" id="ARBA00022679"/>
    </source>
</evidence>
<dbReference type="InterPro" id="IPR043131">
    <property type="entry name" value="BCAT-like_N"/>
</dbReference>
<feature type="modified residue" description="N6-(pyridoxal phosphate)lysine" evidence="8">
    <location>
        <position position="242"/>
    </location>
</feature>